<reference evidence="2" key="1">
    <citation type="journal article" date="2012" name="Science">
        <title>Fermentation, hydrogen, and sulfur metabolism in multiple uncultivated bacterial phyla.</title>
        <authorList>
            <person name="Wrighton K.C."/>
            <person name="Thomas B.C."/>
            <person name="Sharon I."/>
            <person name="Miller C.S."/>
            <person name="Castelle C.J."/>
            <person name="VerBerkmoes N.C."/>
            <person name="Wilkins M.J."/>
            <person name="Hettich R.L."/>
            <person name="Lipton M.S."/>
            <person name="Williams K.H."/>
            <person name="Long P.E."/>
            <person name="Banfield J.F."/>
        </authorList>
    </citation>
    <scope>NUCLEOTIDE SEQUENCE [LARGE SCALE GENOMIC DNA]</scope>
</reference>
<dbReference type="EMBL" id="AMFJ01028910">
    <property type="protein sequence ID" value="EKD44308.1"/>
    <property type="molecule type" value="Genomic_DNA"/>
</dbReference>
<feature type="transmembrane region" description="Helical" evidence="1">
    <location>
        <begin position="7"/>
        <end position="27"/>
    </location>
</feature>
<keyword evidence="1" id="KW-0812">Transmembrane</keyword>
<dbReference type="AlphaFoldDB" id="K1ZIP7"/>
<proteinExistence type="predicted"/>
<evidence type="ECO:0000256" key="1">
    <source>
        <dbReference type="SAM" id="Phobius"/>
    </source>
</evidence>
<feature type="transmembrane region" description="Helical" evidence="1">
    <location>
        <begin position="39"/>
        <end position="61"/>
    </location>
</feature>
<comment type="caution">
    <text evidence="2">The sequence shown here is derived from an EMBL/GenBank/DDBJ whole genome shotgun (WGS) entry which is preliminary data.</text>
</comment>
<keyword evidence="1" id="KW-0472">Membrane</keyword>
<name>K1ZIP7_9BACT</name>
<organism evidence="2">
    <name type="scientific">uncultured bacterium</name>
    <name type="common">gcode 4</name>
    <dbReference type="NCBI Taxonomy" id="1234023"/>
    <lineage>
        <taxon>Bacteria</taxon>
        <taxon>environmental samples</taxon>
    </lineage>
</organism>
<accession>K1ZIP7</accession>
<gene>
    <name evidence="2" type="ORF">ACD_71C00179G0003</name>
</gene>
<keyword evidence="1" id="KW-1133">Transmembrane helix</keyword>
<sequence length="62" mass="7827">MGRRCPSFLKWVYFLAFLNLQIFQLPYELYSKDSLESQFLLIFWEELFIFLFSYFYFSVFFF</sequence>
<evidence type="ECO:0000313" key="2">
    <source>
        <dbReference type="EMBL" id="EKD44308.1"/>
    </source>
</evidence>
<protein>
    <submittedName>
        <fullName evidence="2">Uncharacterized protein</fullName>
    </submittedName>
</protein>